<protein>
    <recommendedName>
        <fullName evidence="9">T-cell immunomodulatory protein TIP C2 domain-containing protein</fullName>
    </recommendedName>
</protein>
<accession>A0A8K0P1X1</accession>
<evidence type="ECO:0000256" key="6">
    <source>
        <dbReference type="ARBA" id="ARBA00023136"/>
    </source>
</evidence>
<dbReference type="PANTHER" id="PTHR13412:SF0">
    <property type="entry name" value="T-CELL IMMUNOMODULATORY PROTEIN"/>
    <property type="match status" value="1"/>
</dbReference>
<dbReference type="InterPro" id="IPR024881">
    <property type="entry name" value="Tip"/>
</dbReference>
<dbReference type="SUPFAM" id="SSF69318">
    <property type="entry name" value="Integrin alpha N-terminal domain"/>
    <property type="match status" value="1"/>
</dbReference>
<dbReference type="InterPro" id="IPR057089">
    <property type="entry name" value="C2_TIP"/>
</dbReference>
<dbReference type="AlphaFoldDB" id="A0A8K0P1X1"/>
<evidence type="ECO:0000259" key="9">
    <source>
        <dbReference type="Pfam" id="PF23122"/>
    </source>
</evidence>
<dbReference type="GO" id="GO:0005886">
    <property type="term" value="C:plasma membrane"/>
    <property type="evidence" value="ECO:0007669"/>
    <property type="project" value="TreeGrafter"/>
</dbReference>
<evidence type="ECO:0000256" key="1">
    <source>
        <dbReference type="ARBA" id="ARBA00004479"/>
    </source>
</evidence>
<feature type="domain" description="T-cell immunomodulatory protein TIP C2" evidence="9">
    <location>
        <begin position="416"/>
        <end position="514"/>
    </location>
</feature>
<keyword evidence="6 8" id="KW-0472">Membrane</keyword>
<reference evidence="10" key="1">
    <citation type="submission" date="2013-04" db="EMBL/GenBank/DDBJ databases">
        <authorList>
            <person name="Qu J."/>
            <person name="Murali S.C."/>
            <person name="Bandaranaike D."/>
            <person name="Bellair M."/>
            <person name="Blankenburg K."/>
            <person name="Chao H."/>
            <person name="Dinh H."/>
            <person name="Doddapaneni H."/>
            <person name="Downs B."/>
            <person name="Dugan-Rocha S."/>
            <person name="Elkadiri S."/>
            <person name="Gnanaolivu R.D."/>
            <person name="Hernandez B."/>
            <person name="Javaid M."/>
            <person name="Jayaseelan J.C."/>
            <person name="Lee S."/>
            <person name="Li M."/>
            <person name="Ming W."/>
            <person name="Munidasa M."/>
            <person name="Muniz J."/>
            <person name="Nguyen L."/>
            <person name="Ongeri F."/>
            <person name="Osuji N."/>
            <person name="Pu L.-L."/>
            <person name="Puazo M."/>
            <person name="Qu C."/>
            <person name="Quiroz J."/>
            <person name="Raj R."/>
            <person name="Weissenberger G."/>
            <person name="Xin Y."/>
            <person name="Zou X."/>
            <person name="Han Y."/>
            <person name="Richards S."/>
            <person name="Worley K."/>
            <person name="Muzny D."/>
            <person name="Gibbs R."/>
        </authorList>
    </citation>
    <scope>NUCLEOTIDE SEQUENCE</scope>
    <source>
        <strain evidence="10">Sampled in the wild</strain>
    </source>
</reference>
<dbReference type="Pfam" id="PF13517">
    <property type="entry name" value="FG-GAP_3"/>
    <property type="match status" value="1"/>
</dbReference>
<evidence type="ECO:0000256" key="4">
    <source>
        <dbReference type="ARBA" id="ARBA00022729"/>
    </source>
</evidence>
<comment type="similarity">
    <text evidence="2">Belongs to the TIP family.</text>
</comment>
<keyword evidence="5 8" id="KW-1133">Transmembrane helix</keyword>
<evidence type="ECO:0000256" key="3">
    <source>
        <dbReference type="ARBA" id="ARBA00022692"/>
    </source>
</evidence>
<comment type="subcellular location">
    <subcellularLocation>
        <location evidence="1">Membrane</location>
        <topology evidence="1">Single-pass type I membrane protein</topology>
    </subcellularLocation>
</comment>
<dbReference type="Pfam" id="PF23122">
    <property type="entry name" value="C2_ITFG1"/>
    <property type="match status" value="1"/>
</dbReference>
<proteinExistence type="inferred from homology"/>
<keyword evidence="3 8" id="KW-0812">Transmembrane</keyword>
<dbReference type="Gene3D" id="2.130.10.130">
    <property type="entry name" value="Integrin alpha, N-terminal"/>
    <property type="match status" value="1"/>
</dbReference>
<keyword evidence="11" id="KW-1185">Reference proteome</keyword>
<dbReference type="PANTHER" id="PTHR13412">
    <property type="entry name" value="T-CELL IMMUNOMODULATORY PROTEIN HOMOLOG"/>
    <property type="match status" value="1"/>
</dbReference>
<gene>
    <name evidence="10" type="ORF">J437_LFUL010062</name>
</gene>
<reference evidence="10" key="2">
    <citation type="submission" date="2017-10" db="EMBL/GenBank/DDBJ databases">
        <title>Ladona fulva Genome sequencing and assembly.</title>
        <authorList>
            <person name="Murali S."/>
            <person name="Richards S."/>
            <person name="Bandaranaike D."/>
            <person name="Bellair M."/>
            <person name="Blankenburg K."/>
            <person name="Chao H."/>
            <person name="Dinh H."/>
            <person name="Doddapaneni H."/>
            <person name="Dugan-Rocha S."/>
            <person name="Elkadiri S."/>
            <person name="Gnanaolivu R."/>
            <person name="Hernandez B."/>
            <person name="Skinner E."/>
            <person name="Javaid M."/>
            <person name="Lee S."/>
            <person name="Li M."/>
            <person name="Ming W."/>
            <person name="Munidasa M."/>
            <person name="Muniz J."/>
            <person name="Nguyen L."/>
            <person name="Hughes D."/>
            <person name="Osuji N."/>
            <person name="Pu L.-L."/>
            <person name="Puazo M."/>
            <person name="Qu C."/>
            <person name="Quiroz J."/>
            <person name="Raj R."/>
            <person name="Weissenberger G."/>
            <person name="Xin Y."/>
            <person name="Zou X."/>
            <person name="Han Y."/>
            <person name="Worley K."/>
            <person name="Muzny D."/>
            <person name="Gibbs R."/>
        </authorList>
    </citation>
    <scope>NUCLEOTIDE SEQUENCE</scope>
    <source>
        <strain evidence="10">Sampled in the wild</strain>
    </source>
</reference>
<evidence type="ECO:0000313" key="10">
    <source>
        <dbReference type="EMBL" id="KAG8229488.1"/>
    </source>
</evidence>
<keyword evidence="7" id="KW-0325">Glycoprotein</keyword>
<evidence type="ECO:0000313" key="11">
    <source>
        <dbReference type="Proteomes" id="UP000792457"/>
    </source>
</evidence>
<comment type="caution">
    <text evidence="10">The sequence shown here is derived from an EMBL/GenBank/DDBJ whole genome shotgun (WGS) entry which is preliminary data.</text>
</comment>
<dbReference type="InterPro" id="IPR013517">
    <property type="entry name" value="FG-GAP"/>
</dbReference>
<organism evidence="10 11">
    <name type="scientific">Ladona fulva</name>
    <name type="common">Scarce chaser dragonfly</name>
    <name type="synonym">Libellula fulva</name>
    <dbReference type="NCBI Taxonomy" id="123851"/>
    <lineage>
        <taxon>Eukaryota</taxon>
        <taxon>Metazoa</taxon>
        <taxon>Ecdysozoa</taxon>
        <taxon>Arthropoda</taxon>
        <taxon>Hexapoda</taxon>
        <taxon>Insecta</taxon>
        <taxon>Pterygota</taxon>
        <taxon>Palaeoptera</taxon>
        <taxon>Odonata</taxon>
        <taxon>Epiprocta</taxon>
        <taxon>Anisoptera</taxon>
        <taxon>Libelluloidea</taxon>
        <taxon>Libellulidae</taxon>
        <taxon>Ladona</taxon>
    </lineage>
</organism>
<name>A0A8K0P1X1_LADFU</name>
<dbReference type="EMBL" id="KZ308432">
    <property type="protein sequence ID" value="KAG8229488.1"/>
    <property type="molecule type" value="Genomic_DNA"/>
</dbReference>
<evidence type="ECO:0000256" key="7">
    <source>
        <dbReference type="ARBA" id="ARBA00023180"/>
    </source>
</evidence>
<dbReference type="InterPro" id="IPR028994">
    <property type="entry name" value="Integrin_alpha_N"/>
</dbReference>
<dbReference type="Proteomes" id="UP000792457">
    <property type="component" value="Unassembled WGS sequence"/>
</dbReference>
<feature type="transmembrane region" description="Helical" evidence="8">
    <location>
        <begin position="520"/>
        <end position="544"/>
    </location>
</feature>
<keyword evidence="4" id="KW-0732">Signal</keyword>
<evidence type="ECO:0000256" key="2">
    <source>
        <dbReference type="ARBA" id="ARBA00006496"/>
    </source>
</evidence>
<dbReference type="OrthoDB" id="10250728at2759"/>
<sequence>MPAAFGDFNSDKLTDMFVIQKDSKAVEVFLGSSQEPLLRPSNYSCEFKSLHLTSVVPGDFDGDGNMDILITSLNRSDTSATLVHVLWGGMNHINCSKEDEPIMKMKGQPLVLDYNQDMIADLFGMNVDGSRSFWVFNTNRTHPLAIPMNTEKGMAKLRYPHSHAFLDLNGDFASDLFVTTEKNFEIWHGNDEGKLEFNTTVEFPSGAKFDQVGQSLFMDVELKGKMDHVLPVCIRSKCTIYVHSGGNWHDLKIDFQDKDKNTWSFVTPNGQKYTDTITVRGGDFNLDGYPDLLATLKSSDDNPKSFLLENVPCSGCAFSRKFSVQWNAFPPYNRSVLGTFFDFYQNGVLDVIIVHQPSSGANKNHYEMAAFKNDLDYDANFVKVTVLAGECQVGSSDGGCVERGGGWGEHGPKSRYGANLPGPSVSYHTTTQEGDLQGSVAAQLSQSAHFALQLPYCIFGLGRTPNFVDALTVGVSWPEAEGRKRTWTQIIPNSQVVVVPWPRGQPSKWRARLFVTPSRLVLLTAAALVGTCALIAALIGILYWKERREDRKEKLQEAHRFHFDAM</sequence>
<evidence type="ECO:0000256" key="8">
    <source>
        <dbReference type="SAM" id="Phobius"/>
    </source>
</evidence>
<evidence type="ECO:0000256" key="5">
    <source>
        <dbReference type="ARBA" id="ARBA00022989"/>
    </source>
</evidence>